<dbReference type="InterPro" id="IPR003658">
    <property type="entry name" value="Anti-sigma_ant"/>
</dbReference>
<dbReference type="Gene3D" id="3.30.750.24">
    <property type="entry name" value="STAS domain"/>
    <property type="match status" value="1"/>
</dbReference>
<evidence type="ECO:0000256" key="1">
    <source>
        <dbReference type="ARBA" id="ARBA00009013"/>
    </source>
</evidence>
<evidence type="ECO:0000259" key="3">
    <source>
        <dbReference type="PROSITE" id="PS50801"/>
    </source>
</evidence>
<organism evidence="4 5">
    <name type="scientific">Kutzneria buriramensis</name>
    <dbReference type="NCBI Taxonomy" id="1045776"/>
    <lineage>
        <taxon>Bacteria</taxon>
        <taxon>Bacillati</taxon>
        <taxon>Actinomycetota</taxon>
        <taxon>Actinomycetes</taxon>
        <taxon>Pseudonocardiales</taxon>
        <taxon>Pseudonocardiaceae</taxon>
        <taxon>Kutzneria</taxon>
    </lineage>
</organism>
<keyword evidence="5" id="KW-1185">Reference proteome</keyword>
<dbReference type="OrthoDB" id="3555865at2"/>
<evidence type="ECO:0000313" key="5">
    <source>
        <dbReference type="Proteomes" id="UP000256269"/>
    </source>
</evidence>
<dbReference type="PROSITE" id="PS50801">
    <property type="entry name" value="STAS"/>
    <property type="match status" value="1"/>
</dbReference>
<sequence>MTDSEGLSDADAAAARMHDGDMDTAVVVRLVGEIDLATAEHAAEQLRAAEAVAVAAPPAVVVLDLSQVTFLGSVGLAILVEHDQLCAALGSRLCVVVGDNQRVWRPIQVAALDGVITIVANIAAAARWPAR</sequence>
<reference evidence="4 5" key="1">
    <citation type="submission" date="2018-08" db="EMBL/GenBank/DDBJ databases">
        <title>Genomic Encyclopedia of Archaeal and Bacterial Type Strains, Phase II (KMG-II): from individual species to whole genera.</title>
        <authorList>
            <person name="Goeker M."/>
        </authorList>
    </citation>
    <scope>NUCLEOTIDE SEQUENCE [LARGE SCALE GENOMIC DNA]</scope>
    <source>
        <strain evidence="4 5">DSM 45791</strain>
    </source>
</reference>
<dbReference type="InterPro" id="IPR002645">
    <property type="entry name" value="STAS_dom"/>
</dbReference>
<proteinExistence type="inferred from homology"/>
<accession>A0A3E0H7E0</accession>
<dbReference type="Proteomes" id="UP000256269">
    <property type="component" value="Unassembled WGS sequence"/>
</dbReference>
<dbReference type="InterPro" id="IPR036513">
    <property type="entry name" value="STAS_dom_sf"/>
</dbReference>
<evidence type="ECO:0000313" key="4">
    <source>
        <dbReference type="EMBL" id="REH39362.1"/>
    </source>
</evidence>
<name>A0A3E0H7E0_9PSEU</name>
<dbReference type="RefSeq" id="WP_147328739.1">
    <property type="nucleotide sequence ID" value="NZ_CP144375.1"/>
</dbReference>
<gene>
    <name evidence="4" type="ORF">BCF44_113217</name>
</gene>
<dbReference type="GO" id="GO:0043856">
    <property type="term" value="F:anti-sigma factor antagonist activity"/>
    <property type="evidence" value="ECO:0007669"/>
    <property type="project" value="InterPro"/>
</dbReference>
<comment type="similarity">
    <text evidence="1 2">Belongs to the anti-sigma-factor antagonist family.</text>
</comment>
<comment type="caution">
    <text evidence="4">The sequence shown here is derived from an EMBL/GenBank/DDBJ whole genome shotgun (WGS) entry which is preliminary data.</text>
</comment>
<evidence type="ECO:0000256" key="2">
    <source>
        <dbReference type="RuleBase" id="RU003749"/>
    </source>
</evidence>
<dbReference type="Pfam" id="PF01740">
    <property type="entry name" value="STAS"/>
    <property type="match status" value="1"/>
</dbReference>
<feature type="domain" description="STAS" evidence="3">
    <location>
        <begin position="26"/>
        <end position="131"/>
    </location>
</feature>
<dbReference type="AlphaFoldDB" id="A0A3E0H7E0"/>
<dbReference type="NCBIfam" id="TIGR00377">
    <property type="entry name" value="ant_ant_sig"/>
    <property type="match status" value="1"/>
</dbReference>
<dbReference type="SUPFAM" id="SSF52091">
    <property type="entry name" value="SpoIIaa-like"/>
    <property type="match status" value="1"/>
</dbReference>
<protein>
    <recommendedName>
        <fullName evidence="2">Anti-sigma factor antagonist</fullName>
    </recommendedName>
</protein>
<dbReference type="CDD" id="cd07043">
    <property type="entry name" value="STAS_anti-anti-sigma_factors"/>
    <property type="match status" value="1"/>
</dbReference>
<dbReference type="EMBL" id="QUNO01000013">
    <property type="protein sequence ID" value="REH39362.1"/>
    <property type="molecule type" value="Genomic_DNA"/>
</dbReference>